<dbReference type="Gene3D" id="1.10.10.10">
    <property type="entry name" value="Winged helix-like DNA-binding domain superfamily/Winged helix DNA-binding domain"/>
    <property type="match status" value="1"/>
</dbReference>
<proteinExistence type="predicted"/>
<dbReference type="GO" id="GO:0003700">
    <property type="term" value="F:DNA-binding transcription factor activity"/>
    <property type="evidence" value="ECO:0007669"/>
    <property type="project" value="InterPro"/>
</dbReference>
<dbReference type="EMBL" id="PEBD01000010">
    <property type="protein sequence ID" value="PHV66169.1"/>
    <property type="molecule type" value="Genomic_DNA"/>
</dbReference>
<dbReference type="PANTHER" id="PTHR39515:SF2">
    <property type="entry name" value="HTH-TYPE TRANSCRIPTIONAL REGULATOR RV0880"/>
    <property type="match status" value="1"/>
</dbReference>
<reference evidence="2 3" key="1">
    <citation type="submission" date="2017-10" db="EMBL/GenBank/DDBJ databases">
        <title>The draft genome sequence of Williamsia sp. BULT 1.1 isolated from the semi-arid grassland soils from South Africa.</title>
        <authorList>
            <person name="Kabwe M.H."/>
            <person name="Govender N."/>
            <person name="Mutseka Lunga P."/>
            <person name="Vikram S."/>
            <person name="Makhalanyane T.P."/>
        </authorList>
    </citation>
    <scope>NUCLEOTIDE SEQUENCE [LARGE SCALE GENOMIC DNA]</scope>
    <source>
        <strain evidence="2 3">BULT 1.1</strain>
    </source>
</reference>
<accession>A0A2G3PK09</accession>
<dbReference type="SUPFAM" id="SSF46785">
    <property type="entry name" value="Winged helix' DNA-binding domain"/>
    <property type="match status" value="1"/>
</dbReference>
<dbReference type="Proteomes" id="UP000225108">
    <property type="component" value="Unassembled WGS sequence"/>
</dbReference>
<dbReference type="SMART" id="SM00347">
    <property type="entry name" value="HTH_MARR"/>
    <property type="match status" value="1"/>
</dbReference>
<protein>
    <submittedName>
        <fullName evidence="2">MarR family transcriptional regulator</fullName>
    </submittedName>
</protein>
<sequence>MPSFPIDATLLRVQHDKPTPVIAHELSLAIARLRARLRVEQSGISQELTVSQLSALGRIVESGKITAADLAQSEHVRAQSMAETIGALRQENLIVSTPDPNDGRKKLVSATVAGQRLIESIVQSRNDWLAHAIDDAISAQERETLSAAIGILTKLADIRADEISRSLPESTR</sequence>
<dbReference type="InterPro" id="IPR000835">
    <property type="entry name" value="HTH_MarR-typ"/>
</dbReference>
<dbReference type="InterPro" id="IPR036390">
    <property type="entry name" value="WH_DNA-bd_sf"/>
</dbReference>
<dbReference type="InterPro" id="IPR036388">
    <property type="entry name" value="WH-like_DNA-bd_sf"/>
</dbReference>
<organism evidence="2 3">
    <name type="scientific">Williamsia marianensis</name>
    <dbReference type="NCBI Taxonomy" id="85044"/>
    <lineage>
        <taxon>Bacteria</taxon>
        <taxon>Bacillati</taxon>
        <taxon>Actinomycetota</taxon>
        <taxon>Actinomycetes</taxon>
        <taxon>Mycobacteriales</taxon>
        <taxon>Nocardiaceae</taxon>
        <taxon>Williamsia</taxon>
    </lineage>
</organism>
<dbReference type="PANTHER" id="PTHR39515">
    <property type="entry name" value="CONSERVED PROTEIN"/>
    <property type="match status" value="1"/>
</dbReference>
<name>A0A2G3PK09_WILMA</name>
<dbReference type="PROSITE" id="PS50995">
    <property type="entry name" value="HTH_MARR_2"/>
    <property type="match status" value="1"/>
</dbReference>
<dbReference type="AlphaFoldDB" id="A0A2G3PK09"/>
<comment type="caution">
    <text evidence="2">The sequence shown here is derived from an EMBL/GenBank/DDBJ whole genome shotgun (WGS) entry which is preliminary data.</text>
</comment>
<gene>
    <name evidence="2" type="ORF">CSW57_21370</name>
</gene>
<feature type="domain" description="HTH marR-type" evidence="1">
    <location>
        <begin position="19"/>
        <end position="154"/>
    </location>
</feature>
<evidence type="ECO:0000259" key="1">
    <source>
        <dbReference type="PROSITE" id="PS50995"/>
    </source>
</evidence>
<dbReference type="Pfam" id="PF01047">
    <property type="entry name" value="MarR"/>
    <property type="match status" value="1"/>
</dbReference>
<evidence type="ECO:0000313" key="2">
    <source>
        <dbReference type="EMBL" id="PHV66169.1"/>
    </source>
</evidence>
<evidence type="ECO:0000313" key="3">
    <source>
        <dbReference type="Proteomes" id="UP000225108"/>
    </source>
</evidence>
<dbReference type="InterPro" id="IPR052526">
    <property type="entry name" value="HTH-type_Bedaq_tolerance"/>
</dbReference>